<evidence type="ECO:0000313" key="2">
    <source>
        <dbReference type="Proteomes" id="UP000290174"/>
    </source>
</evidence>
<sequence length="111" mass="11543">MGGDSAAVLFDDDAVLLLGPLASVADAVVHPGPPCSLPISEHAALGAMVALEALELGERVPMAPTSFLSGVIGEIVGELESFRPWSLWSTPPILRSRHLPSGFCAPLVLFN</sequence>
<organism evidence="1 2">
    <name type="scientific">Bradyrhizobium zhanjiangense</name>
    <dbReference type="NCBI Taxonomy" id="1325107"/>
    <lineage>
        <taxon>Bacteria</taxon>
        <taxon>Pseudomonadati</taxon>
        <taxon>Pseudomonadota</taxon>
        <taxon>Alphaproteobacteria</taxon>
        <taxon>Hyphomicrobiales</taxon>
        <taxon>Nitrobacteraceae</taxon>
        <taxon>Bradyrhizobium</taxon>
    </lineage>
</organism>
<gene>
    <name evidence="1" type="ORF">EAS61_15105</name>
</gene>
<proteinExistence type="predicted"/>
<dbReference type="EMBL" id="RKMK01000011">
    <property type="protein sequence ID" value="RXG97323.1"/>
    <property type="molecule type" value="Genomic_DNA"/>
</dbReference>
<name>A0A4Q0QPZ4_9BRAD</name>
<evidence type="ECO:0000313" key="1">
    <source>
        <dbReference type="EMBL" id="RXG97323.1"/>
    </source>
</evidence>
<accession>A0A4Q0QPZ4</accession>
<dbReference type="Proteomes" id="UP000290174">
    <property type="component" value="Unassembled WGS sequence"/>
</dbReference>
<dbReference type="AlphaFoldDB" id="A0A4Q0QPZ4"/>
<reference evidence="1 2" key="1">
    <citation type="submission" date="2018-11" db="EMBL/GenBank/DDBJ databases">
        <title>Bradyrhizobium sp. nov., isolated from effective nodules of peanut in China.</title>
        <authorList>
            <person name="Li Y."/>
        </authorList>
    </citation>
    <scope>NUCLEOTIDE SEQUENCE [LARGE SCALE GENOMIC DNA]</scope>
    <source>
        <strain evidence="1 2">CCBAU 51770</strain>
    </source>
</reference>
<comment type="caution">
    <text evidence="1">The sequence shown here is derived from an EMBL/GenBank/DDBJ whole genome shotgun (WGS) entry which is preliminary data.</text>
</comment>
<protein>
    <submittedName>
        <fullName evidence="1">Uncharacterized protein</fullName>
    </submittedName>
</protein>